<dbReference type="InterPro" id="IPR013486">
    <property type="entry name" value="SpoIID/LytB"/>
</dbReference>
<reference evidence="4" key="1">
    <citation type="journal article" date="2019" name="Int. J. Syst. Evol. Microbiol.">
        <title>The Global Catalogue of Microorganisms (GCM) 10K type strain sequencing project: providing services to taxonomists for standard genome sequencing and annotation.</title>
        <authorList>
            <consortium name="The Broad Institute Genomics Platform"/>
            <consortium name="The Broad Institute Genome Sequencing Center for Infectious Disease"/>
            <person name="Wu L."/>
            <person name="Ma J."/>
        </authorList>
    </citation>
    <scope>NUCLEOTIDE SEQUENCE [LARGE SCALE GENOMIC DNA]</scope>
    <source>
        <strain evidence="4">CCUG 54522</strain>
    </source>
</reference>
<feature type="domain" description="Sporulation stage II protein D amidase enhancer LytB N-terminal" evidence="2">
    <location>
        <begin position="197"/>
        <end position="286"/>
    </location>
</feature>
<proteinExistence type="predicted"/>
<dbReference type="InterPro" id="IPR013693">
    <property type="entry name" value="SpoIID/LytB_N"/>
</dbReference>
<keyword evidence="1" id="KW-0732">Signal</keyword>
<sequence>MLIRRAIASIATVALLPAFAAVAPAQASAEHPANERRALTTVTFETTGWGHGKGLSQYGARNRAAAGQSWRSIVRNYYPGTRWGKGGGMVRIQLTADSTRDVVVRARPGLKAHSLGARKTWRLPAKVRGKAVRTWRITPARDRSTISYRTNRWHVLRVAKGDAEFTAGGQPIVLLTPDGPMRYRGTLRSTSVNASGSQRDTVNVLPLDAYLRGVVPQEVPASWPTHAVRAQAVAARTYAAFERRAHEHSAYDLCDTSSCQVYGGYDAENPLSDTAIRATSRVIVVYGGKPAFTQFTSSNGGWSNAGDFPYLRSREDSFDHGTADDPTMTTFNAEQITRNWPGMGDLVSIEVTERDGKGPYGGRATEVTVVGTNSTQTVSGATLKTWLGLRETLFRITTS</sequence>
<accession>A0ABW1LII2</accession>
<gene>
    <name evidence="3" type="ORF">ACFPYL_07675</name>
</gene>
<evidence type="ECO:0000256" key="1">
    <source>
        <dbReference type="SAM" id="SignalP"/>
    </source>
</evidence>
<name>A0ABW1LII2_9ACTN</name>
<comment type="caution">
    <text evidence="3">The sequence shown here is derived from an EMBL/GenBank/DDBJ whole genome shotgun (WGS) entry which is preliminary data.</text>
</comment>
<dbReference type="Pfam" id="PF08486">
    <property type="entry name" value="SpoIID"/>
    <property type="match status" value="1"/>
</dbReference>
<keyword evidence="4" id="KW-1185">Reference proteome</keyword>
<protein>
    <submittedName>
        <fullName evidence="3">SpoIID/LytB domain-containing protein</fullName>
    </submittedName>
</protein>
<evidence type="ECO:0000259" key="2">
    <source>
        <dbReference type="Pfam" id="PF08486"/>
    </source>
</evidence>
<dbReference type="RefSeq" id="WP_379152588.1">
    <property type="nucleotide sequence ID" value="NZ_JBHSRJ010000004.1"/>
</dbReference>
<dbReference type="NCBIfam" id="TIGR02669">
    <property type="entry name" value="SpoIID_LytB"/>
    <property type="match status" value="1"/>
</dbReference>
<feature type="signal peptide" evidence="1">
    <location>
        <begin position="1"/>
        <end position="20"/>
    </location>
</feature>
<feature type="chain" id="PRO_5045574874" evidence="1">
    <location>
        <begin position="21"/>
        <end position="399"/>
    </location>
</feature>
<dbReference type="EMBL" id="JBHSRJ010000004">
    <property type="protein sequence ID" value="MFC6042948.1"/>
    <property type="molecule type" value="Genomic_DNA"/>
</dbReference>
<dbReference type="Proteomes" id="UP001596135">
    <property type="component" value="Unassembled WGS sequence"/>
</dbReference>
<evidence type="ECO:0000313" key="4">
    <source>
        <dbReference type="Proteomes" id="UP001596135"/>
    </source>
</evidence>
<evidence type="ECO:0000313" key="3">
    <source>
        <dbReference type="EMBL" id="MFC6042948.1"/>
    </source>
</evidence>
<organism evidence="3 4">
    <name type="scientific">Nocardioides hankookensis</name>
    <dbReference type="NCBI Taxonomy" id="443157"/>
    <lineage>
        <taxon>Bacteria</taxon>
        <taxon>Bacillati</taxon>
        <taxon>Actinomycetota</taxon>
        <taxon>Actinomycetes</taxon>
        <taxon>Propionibacteriales</taxon>
        <taxon>Nocardioidaceae</taxon>
        <taxon>Nocardioides</taxon>
    </lineage>
</organism>